<reference evidence="1" key="2">
    <citation type="submission" date="2023-06" db="EMBL/GenBank/DDBJ databases">
        <authorList>
            <person name="Ma L."/>
            <person name="Liu K.-W."/>
            <person name="Li Z."/>
            <person name="Hsiao Y.-Y."/>
            <person name="Qi Y."/>
            <person name="Fu T."/>
            <person name="Tang G."/>
            <person name="Zhang D."/>
            <person name="Sun W.-H."/>
            <person name="Liu D.-K."/>
            <person name="Li Y."/>
            <person name="Chen G.-Z."/>
            <person name="Liu X.-D."/>
            <person name="Liao X.-Y."/>
            <person name="Jiang Y.-T."/>
            <person name="Yu X."/>
            <person name="Hao Y."/>
            <person name="Huang J."/>
            <person name="Zhao X.-W."/>
            <person name="Ke S."/>
            <person name="Chen Y.-Y."/>
            <person name="Wu W.-L."/>
            <person name="Hsu J.-L."/>
            <person name="Lin Y.-F."/>
            <person name="Huang M.-D."/>
            <person name="Li C.-Y."/>
            <person name="Huang L."/>
            <person name="Wang Z.-W."/>
            <person name="Zhao X."/>
            <person name="Zhong W.-Y."/>
            <person name="Peng D.-H."/>
            <person name="Ahmad S."/>
            <person name="Lan S."/>
            <person name="Zhang J.-S."/>
            <person name="Tsai W.-C."/>
            <person name="Van De Peer Y."/>
            <person name="Liu Z.-J."/>
        </authorList>
    </citation>
    <scope>NUCLEOTIDE SEQUENCE</scope>
    <source>
        <strain evidence="1">SCP</strain>
        <tissue evidence="1">Leaves</tissue>
    </source>
</reference>
<sequence>MFKFVKKLANTKQVLKRWNKEIYGPIHHTLVSHRCEMEEAQKALRQTPHDPLTMATEAEARLKYRNTLHQEEIFARQKSRQLWLAAGDSNTKFFYNSIKSRSVKNSICCLQQNDGNLCSSSEEIKDLIVQYYQELLNRNSSFFSQGKLLRKVNHSFIALIPKSLDAESLDQYRPISLCNTFYKLFTKIMALRFQSLLPKLISELRKRSA</sequence>
<dbReference type="Proteomes" id="UP001179952">
    <property type="component" value="Unassembled WGS sequence"/>
</dbReference>
<proteinExistence type="predicted"/>
<evidence type="ECO:0000313" key="2">
    <source>
        <dbReference type="Proteomes" id="UP001179952"/>
    </source>
</evidence>
<organism evidence="1 2">
    <name type="scientific">Acorus gramineus</name>
    <name type="common">Dwarf sweet flag</name>
    <dbReference type="NCBI Taxonomy" id="55184"/>
    <lineage>
        <taxon>Eukaryota</taxon>
        <taxon>Viridiplantae</taxon>
        <taxon>Streptophyta</taxon>
        <taxon>Embryophyta</taxon>
        <taxon>Tracheophyta</taxon>
        <taxon>Spermatophyta</taxon>
        <taxon>Magnoliopsida</taxon>
        <taxon>Liliopsida</taxon>
        <taxon>Acoraceae</taxon>
        <taxon>Acorus</taxon>
    </lineage>
</organism>
<dbReference type="AlphaFoldDB" id="A0AAV9AUT1"/>
<protein>
    <recommendedName>
        <fullName evidence="3">Reverse transcriptase</fullName>
    </recommendedName>
</protein>
<evidence type="ECO:0000313" key="1">
    <source>
        <dbReference type="EMBL" id="KAK1268123.1"/>
    </source>
</evidence>
<name>A0AAV9AUT1_ACOGR</name>
<dbReference type="EMBL" id="JAUJYN010000006">
    <property type="protein sequence ID" value="KAK1268123.1"/>
    <property type="molecule type" value="Genomic_DNA"/>
</dbReference>
<keyword evidence="2" id="KW-1185">Reference proteome</keyword>
<gene>
    <name evidence="1" type="ORF">QJS04_geneDACA008271</name>
</gene>
<accession>A0AAV9AUT1</accession>
<evidence type="ECO:0008006" key="3">
    <source>
        <dbReference type="Google" id="ProtNLM"/>
    </source>
</evidence>
<comment type="caution">
    <text evidence="1">The sequence shown here is derived from an EMBL/GenBank/DDBJ whole genome shotgun (WGS) entry which is preliminary data.</text>
</comment>
<reference evidence="1" key="1">
    <citation type="journal article" date="2023" name="Nat. Commun.">
        <title>Diploid and tetraploid genomes of Acorus and the evolution of monocots.</title>
        <authorList>
            <person name="Ma L."/>
            <person name="Liu K.W."/>
            <person name="Li Z."/>
            <person name="Hsiao Y.Y."/>
            <person name="Qi Y."/>
            <person name="Fu T."/>
            <person name="Tang G.D."/>
            <person name="Zhang D."/>
            <person name="Sun W.H."/>
            <person name="Liu D.K."/>
            <person name="Li Y."/>
            <person name="Chen G.Z."/>
            <person name="Liu X.D."/>
            <person name="Liao X.Y."/>
            <person name="Jiang Y.T."/>
            <person name="Yu X."/>
            <person name="Hao Y."/>
            <person name="Huang J."/>
            <person name="Zhao X.W."/>
            <person name="Ke S."/>
            <person name="Chen Y.Y."/>
            <person name="Wu W.L."/>
            <person name="Hsu J.L."/>
            <person name="Lin Y.F."/>
            <person name="Huang M.D."/>
            <person name="Li C.Y."/>
            <person name="Huang L."/>
            <person name="Wang Z.W."/>
            <person name="Zhao X."/>
            <person name="Zhong W.Y."/>
            <person name="Peng D.H."/>
            <person name="Ahmad S."/>
            <person name="Lan S."/>
            <person name="Zhang J.S."/>
            <person name="Tsai W.C."/>
            <person name="Van de Peer Y."/>
            <person name="Liu Z.J."/>
        </authorList>
    </citation>
    <scope>NUCLEOTIDE SEQUENCE</scope>
    <source>
        <strain evidence="1">SCP</strain>
    </source>
</reference>